<comment type="similarity">
    <text evidence="2">Belongs to the MGMT family.</text>
</comment>
<evidence type="ECO:0000313" key="14">
    <source>
        <dbReference type="Proteomes" id="UP000061489"/>
    </source>
</evidence>
<name>W5YFF5_9GAMM</name>
<evidence type="ECO:0000256" key="10">
    <source>
        <dbReference type="ARBA" id="ARBA00049348"/>
    </source>
</evidence>
<dbReference type="OrthoDB" id="9811249at2"/>
<evidence type="ECO:0000256" key="11">
    <source>
        <dbReference type="SAM" id="MobiDB-lite"/>
    </source>
</evidence>
<dbReference type="Gene3D" id="1.10.10.10">
    <property type="entry name" value="Winged helix-like DNA-binding domain superfamily/Winged helix DNA-binding domain"/>
    <property type="match status" value="1"/>
</dbReference>
<dbReference type="GO" id="GO:0006281">
    <property type="term" value="P:DNA repair"/>
    <property type="evidence" value="ECO:0007669"/>
    <property type="project" value="UniProtKB-KW"/>
</dbReference>
<evidence type="ECO:0000259" key="12">
    <source>
        <dbReference type="PROSITE" id="PS01124"/>
    </source>
</evidence>
<keyword evidence="7" id="KW-0805">Transcription regulation</keyword>
<evidence type="ECO:0000256" key="5">
    <source>
        <dbReference type="ARBA" id="ARBA00022679"/>
    </source>
</evidence>
<keyword evidence="4" id="KW-0489">Methyltransferase</keyword>
<dbReference type="SUPFAM" id="SSF46689">
    <property type="entry name" value="Homeodomain-like"/>
    <property type="match status" value="1"/>
</dbReference>
<dbReference type="PANTHER" id="PTHR10815">
    <property type="entry name" value="METHYLATED-DNA--PROTEIN-CYSTEINE METHYLTRANSFERASE"/>
    <property type="match status" value="1"/>
</dbReference>
<evidence type="ECO:0000256" key="4">
    <source>
        <dbReference type="ARBA" id="ARBA00022603"/>
    </source>
</evidence>
<keyword evidence="8" id="KW-0804">Transcription</keyword>
<dbReference type="InterPro" id="IPR036388">
    <property type="entry name" value="WH-like_DNA-bd_sf"/>
</dbReference>
<comment type="catalytic activity">
    <reaction evidence="10">
        <text>a 6-O-methyl-2'-deoxyguanosine in DNA + L-cysteinyl-[protein] = S-methyl-L-cysteinyl-[protein] + a 2'-deoxyguanosine in DNA</text>
        <dbReference type="Rhea" id="RHEA:24000"/>
        <dbReference type="Rhea" id="RHEA-COMP:10131"/>
        <dbReference type="Rhea" id="RHEA-COMP:10132"/>
        <dbReference type="Rhea" id="RHEA-COMP:11367"/>
        <dbReference type="Rhea" id="RHEA-COMP:11368"/>
        <dbReference type="ChEBI" id="CHEBI:29950"/>
        <dbReference type="ChEBI" id="CHEBI:82612"/>
        <dbReference type="ChEBI" id="CHEBI:85445"/>
        <dbReference type="ChEBI" id="CHEBI:85448"/>
        <dbReference type="EC" id="2.1.1.63"/>
    </reaction>
</comment>
<feature type="region of interest" description="Disordered" evidence="11">
    <location>
        <begin position="1"/>
        <end position="21"/>
    </location>
</feature>
<dbReference type="SUPFAM" id="SSF53155">
    <property type="entry name" value="Methylated DNA-protein cysteine methyltransferase domain"/>
    <property type="match status" value="1"/>
</dbReference>
<dbReference type="PANTHER" id="PTHR10815:SF13">
    <property type="entry name" value="METHYLATED-DNA--PROTEIN-CYSTEINE METHYLTRANSFERASE"/>
    <property type="match status" value="1"/>
</dbReference>
<dbReference type="InterPro" id="IPR036217">
    <property type="entry name" value="MethylDNA_cys_MeTrfase_DNAb"/>
</dbReference>
<keyword evidence="5" id="KW-0808">Transferase</keyword>
<evidence type="ECO:0000256" key="2">
    <source>
        <dbReference type="ARBA" id="ARBA00008711"/>
    </source>
</evidence>
<dbReference type="KEGG" id="msx:AU14_02380"/>
<gene>
    <name evidence="13" type="ORF">AU14_02380</name>
</gene>
<accession>W5YFF5</accession>
<dbReference type="NCBIfam" id="TIGR00589">
    <property type="entry name" value="ogt"/>
    <property type="match status" value="1"/>
</dbReference>
<organism evidence="13 14">
    <name type="scientific">Marinobacter similis</name>
    <dbReference type="NCBI Taxonomy" id="1420916"/>
    <lineage>
        <taxon>Bacteria</taxon>
        <taxon>Pseudomonadati</taxon>
        <taxon>Pseudomonadota</taxon>
        <taxon>Gammaproteobacteria</taxon>
        <taxon>Pseudomonadales</taxon>
        <taxon>Marinobacteraceae</taxon>
        <taxon>Marinobacter</taxon>
    </lineage>
</organism>
<keyword evidence="6" id="KW-0227">DNA damage</keyword>
<dbReference type="Pfam" id="PF01035">
    <property type="entry name" value="DNA_binding_1"/>
    <property type="match status" value="1"/>
</dbReference>
<dbReference type="HOGENOM" id="CLU_000445_52_0_6"/>
<evidence type="ECO:0000256" key="7">
    <source>
        <dbReference type="ARBA" id="ARBA00023015"/>
    </source>
</evidence>
<dbReference type="GO" id="GO:0032259">
    <property type="term" value="P:methylation"/>
    <property type="evidence" value="ECO:0007669"/>
    <property type="project" value="UniProtKB-KW"/>
</dbReference>
<evidence type="ECO:0000256" key="3">
    <source>
        <dbReference type="ARBA" id="ARBA00011918"/>
    </source>
</evidence>
<keyword evidence="14" id="KW-1185">Reference proteome</keyword>
<sequence length="303" mass="33193">MPMPSEMKMQTTNSGGDSDKRRAQMFELARTIEQRADEPLTLASLAGEVGLSPSRLQKVFKEVLGVSPKTYQDAARMRQFKQSLRQGSGVTDAIFESGYGSVSRVYGEGKRSMGMTPTAYRAGAEGERISYAYRNTSLGLVMMAATDQGVCFVQFDDTADLLLDALQREFPKANLSASSAQHAPELDRWIEALDRHIDSAAPKPDIPLDIRGTAFQIKVWNFLQTIPEGAALSYSDVAKGIGKPKATRAVGTACGKNRIGLLVPCHRVLRGDGQLGGYRWGLERKQALLAKESQRTTRQTDQT</sequence>
<dbReference type="AlphaFoldDB" id="W5YFF5"/>
<dbReference type="Pfam" id="PF12833">
    <property type="entry name" value="HTH_18"/>
    <property type="match status" value="1"/>
</dbReference>
<dbReference type="Proteomes" id="UP000061489">
    <property type="component" value="Chromosome"/>
</dbReference>
<evidence type="ECO:0000256" key="8">
    <source>
        <dbReference type="ARBA" id="ARBA00023163"/>
    </source>
</evidence>
<dbReference type="GO" id="GO:0043565">
    <property type="term" value="F:sequence-specific DNA binding"/>
    <property type="evidence" value="ECO:0007669"/>
    <property type="project" value="InterPro"/>
</dbReference>
<evidence type="ECO:0000256" key="6">
    <source>
        <dbReference type="ARBA" id="ARBA00022763"/>
    </source>
</evidence>
<dbReference type="FunFam" id="1.10.10.10:FF:000214">
    <property type="entry name" value="Methylated-DNA--protein-cysteine methyltransferase"/>
    <property type="match status" value="1"/>
</dbReference>
<dbReference type="InterPro" id="IPR001497">
    <property type="entry name" value="MethylDNA_cys_MeTrfase_AS"/>
</dbReference>
<dbReference type="SMART" id="SM00342">
    <property type="entry name" value="HTH_ARAC"/>
    <property type="match status" value="1"/>
</dbReference>
<dbReference type="GO" id="GO:0003908">
    <property type="term" value="F:methylated-DNA-[protein]-cysteine S-methyltransferase activity"/>
    <property type="evidence" value="ECO:0007669"/>
    <property type="project" value="UniProtKB-EC"/>
</dbReference>
<dbReference type="Gene3D" id="1.10.10.60">
    <property type="entry name" value="Homeodomain-like"/>
    <property type="match status" value="1"/>
</dbReference>
<reference evidence="13 14" key="1">
    <citation type="journal article" date="2014" name="Genome Announc.">
        <title>Draft Genome Sequences of Marinobacter similis A3d10T and Marinobacter salarius R9SW1T.</title>
        <authorList>
            <person name="Ivanova E.P."/>
            <person name="Ng H.J."/>
            <person name="Webb H.K."/>
            <person name="Feng G."/>
            <person name="Oshima K."/>
            <person name="Hattori M."/>
            <person name="Ohkuma M."/>
            <person name="Sergeev A.F."/>
            <person name="Mikhailov V.V."/>
            <person name="Crawford R.J."/>
            <person name="Sawabe T."/>
        </authorList>
    </citation>
    <scope>NUCLEOTIDE SEQUENCE [LARGE SCALE GENOMIC DNA]</scope>
    <source>
        <strain evidence="13 14">A3d10</strain>
    </source>
</reference>
<feature type="domain" description="HTH araC/xylS-type" evidence="12">
    <location>
        <begin position="26"/>
        <end position="123"/>
    </location>
</feature>
<dbReference type="GO" id="GO:0003700">
    <property type="term" value="F:DNA-binding transcription factor activity"/>
    <property type="evidence" value="ECO:0007669"/>
    <property type="project" value="InterPro"/>
</dbReference>
<comment type="catalytic activity">
    <reaction evidence="1">
        <text>a 4-O-methyl-thymidine in DNA + L-cysteinyl-[protein] = a thymidine in DNA + S-methyl-L-cysteinyl-[protein]</text>
        <dbReference type="Rhea" id="RHEA:53428"/>
        <dbReference type="Rhea" id="RHEA-COMP:10131"/>
        <dbReference type="Rhea" id="RHEA-COMP:10132"/>
        <dbReference type="Rhea" id="RHEA-COMP:13555"/>
        <dbReference type="Rhea" id="RHEA-COMP:13556"/>
        <dbReference type="ChEBI" id="CHEBI:29950"/>
        <dbReference type="ChEBI" id="CHEBI:82612"/>
        <dbReference type="ChEBI" id="CHEBI:137386"/>
        <dbReference type="ChEBI" id="CHEBI:137387"/>
        <dbReference type="EC" id="2.1.1.63"/>
    </reaction>
</comment>
<dbReference type="InterPro" id="IPR018060">
    <property type="entry name" value="HTH_AraC"/>
</dbReference>
<dbReference type="InterPro" id="IPR036631">
    <property type="entry name" value="MGMT_N_sf"/>
</dbReference>
<dbReference type="EC" id="2.1.1.63" evidence="3"/>
<dbReference type="Gene3D" id="3.30.160.70">
    <property type="entry name" value="Methylated DNA-protein cysteine methyltransferase domain"/>
    <property type="match status" value="1"/>
</dbReference>
<evidence type="ECO:0000256" key="1">
    <source>
        <dbReference type="ARBA" id="ARBA00001286"/>
    </source>
</evidence>
<evidence type="ECO:0000313" key="13">
    <source>
        <dbReference type="EMBL" id="AHI27907.1"/>
    </source>
</evidence>
<protein>
    <recommendedName>
        <fullName evidence="3">methylated-DNA--[protein]-cysteine S-methyltransferase</fullName>
        <ecNumber evidence="3">2.1.1.63</ecNumber>
    </recommendedName>
</protein>
<dbReference type="STRING" id="1420916.AU14_02380"/>
<dbReference type="PROSITE" id="PS01124">
    <property type="entry name" value="HTH_ARAC_FAMILY_2"/>
    <property type="match status" value="1"/>
</dbReference>
<dbReference type="RefSeq" id="WP_052471938.1">
    <property type="nucleotide sequence ID" value="NZ_CP007151.1"/>
</dbReference>
<proteinExistence type="inferred from homology"/>
<dbReference type="InterPro" id="IPR009057">
    <property type="entry name" value="Homeodomain-like_sf"/>
</dbReference>
<dbReference type="InterPro" id="IPR014048">
    <property type="entry name" value="MethylDNA_cys_MeTrfase_DNA-bd"/>
</dbReference>
<dbReference type="EMBL" id="CP007151">
    <property type="protein sequence ID" value="AHI27907.1"/>
    <property type="molecule type" value="Genomic_DNA"/>
</dbReference>
<dbReference type="CDD" id="cd06445">
    <property type="entry name" value="ATase"/>
    <property type="match status" value="1"/>
</dbReference>
<dbReference type="PROSITE" id="PS00374">
    <property type="entry name" value="MGMT"/>
    <property type="match status" value="1"/>
</dbReference>
<keyword evidence="9" id="KW-0234">DNA repair</keyword>
<evidence type="ECO:0000256" key="9">
    <source>
        <dbReference type="ARBA" id="ARBA00023204"/>
    </source>
</evidence>
<dbReference type="SUPFAM" id="SSF46767">
    <property type="entry name" value="Methylated DNA-protein cysteine methyltransferase, C-terminal domain"/>
    <property type="match status" value="1"/>
</dbReference>